<comment type="caution">
    <text evidence="1">The sequence shown here is derived from an EMBL/GenBank/DDBJ whole genome shotgun (WGS) entry which is preliminary data.</text>
</comment>
<evidence type="ECO:0000313" key="1">
    <source>
        <dbReference type="EMBL" id="EMJ5133727.1"/>
    </source>
</evidence>
<dbReference type="EMBL" id="ABMABF030000004">
    <property type="protein sequence ID" value="EMJ5133727.1"/>
    <property type="molecule type" value="Genomic_DNA"/>
</dbReference>
<dbReference type="AlphaFoldDB" id="A0AAI9DAM6"/>
<proteinExistence type="predicted"/>
<protein>
    <submittedName>
        <fullName evidence="1">Uncharacterized protein</fullName>
    </submittedName>
</protein>
<sequence length="306" mass="36937">MSNQDKYLKISNDRERYFYSSYISKTLNIPLMKVHSQSEKELNQAIKNKLEDTTERMRFIREAKDEFSCKVIQNEEFDWIKSNERCTFFILYYINHYLTNKKIFAINNHRYRGMHRTSEYERIDYPTPLGEYEYRKQGLSQSPNNAKDALNNIMYFFDLLGSSIEKKKEVLAYLKRKWMLIKDTNYLSWIDERNPMQMKWAKNYIARSSLFSRWSRSEVYTFASERVQLMGCFDVSLDISADSKELLIIKMKKAWSQENYRTQIVEKKVLNTYLDKGVKDKLSRLAKQNRMKINEYLTYLIEKEDE</sequence>
<accession>A0AAI9DAM6</accession>
<organism evidence="1">
    <name type="scientific">Providencia stuartii</name>
    <dbReference type="NCBI Taxonomy" id="588"/>
    <lineage>
        <taxon>Bacteria</taxon>
        <taxon>Pseudomonadati</taxon>
        <taxon>Pseudomonadota</taxon>
        <taxon>Gammaproteobacteria</taxon>
        <taxon>Enterobacterales</taxon>
        <taxon>Morganellaceae</taxon>
        <taxon>Providencia</taxon>
    </lineage>
</organism>
<name>A0AAI9DAM6_PROST</name>
<reference evidence="1" key="1">
    <citation type="submission" date="2024-02" db="EMBL/GenBank/DDBJ databases">
        <authorList>
            <consortium name="Clinical and Environmental Microbiology Branch: Whole genome sequencing antimicrobial resistance pathogens in the healthcare setting"/>
        </authorList>
    </citation>
    <scope>NUCLEOTIDE SEQUENCE</scope>
    <source>
        <strain evidence="1">2021GO-0154</strain>
    </source>
</reference>
<gene>
    <name evidence="1" type="ORF">RG298_001424</name>
</gene>